<keyword evidence="16" id="KW-0206">Cytoskeleton</keyword>
<evidence type="ECO:0000256" key="5">
    <source>
        <dbReference type="ARBA" id="ARBA00013889"/>
    </source>
</evidence>
<evidence type="ECO:0000256" key="6">
    <source>
        <dbReference type="ARBA" id="ARBA00017312"/>
    </source>
</evidence>
<dbReference type="PROSITE" id="PS50222">
    <property type="entry name" value="EF_HAND_2"/>
    <property type="match status" value="1"/>
</dbReference>
<dbReference type="SUPFAM" id="SSF47473">
    <property type="entry name" value="EF-hand"/>
    <property type="match status" value="2"/>
</dbReference>
<feature type="domain" description="EH" evidence="20">
    <location>
        <begin position="8"/>
        <end position="98"/>
    </location>
</feature>
<dbReference type="GO" id="GO:0030479">
    <property type="term" value="C:actin cortical patch"/>
    <property type="evidence" value="ECO:0007669"/>
    <property type="project" value="UniProtKB-SubCell"/>
</dbReference>
<evidence type="ECO:0000256" key="12">
    <source>
        <dbReference type="ARBA" id="ARBA00022837"/>
    </source>
</evidence>
<dbReference type="PROSITE" id="PS50031">
    <property type="entry name" value="EH"/>
    <property type="match status" value="2"/>
</dbReference>
<evidence type="ECO:0000256" key="17">
    <source>
        <dbReference type="ARBA" id="ARBA00029684"/>
    </source>
</evidence>
<keyword evidence="9" id="KW-0254">Endocytosis</keyword>
<dbReference type="GO" id="GO:0005509">
    <property type="term" value="F:calcium ion binding"/>
    <property type="evidence" value="ECO:0007669"/>
    <property type="project" value="InterPro"/>
</dbReference>
<dbReference type="Pfam" id="PF12761">
    <property type="entry name" value="End3"/>
    <property type="match status" value="1"/>
</dbReference>
<dbReference type="SMART" id="SM00027">
    <property type="entry name" value="EH"/>
    <property type="match status" value="2"/>
</dbReference>
<dbReference type="GO" id="GO:0007015">
    <property type="term" value="P:actin filament organization"/>
    <property type="evidence" value="ECO:0007669"/>
    <property type="project" value="InterPro"/>
</dbReference>
<feature type="domain" description="EH" evidence="20">
    <location>
        <begin position="139"/>
        <end position="227"/>
    </location>
</feature>
<evidence type="ECO:0000256" key="19">
    <source>
        <dbReference type="SAM" id="MobiDB-lite"/>
    </source>
</evidence>
<feature type="region of interest" description="Disordered" evidence="19">
    <location>
        <begin position="230"/>
        <end position="252"/>
    </location>
</feature>
<feature type="coiled-coil region" evidence="18">
    <location>
        <begin position="286"/>
        <end position="313"/>
    </location>
</feature>
<evidence type="ECO:0000256" key="8">
    <source>
        <dbReference type="ARBA" id="ARBA00022490"/>
    </source>
</evidence>
<keyword evidence="10" id="KW-0677">Repeat</keyword>
<reference evidence="23" key="1">
    <citation type="submission" date="2016-02" db="EMBL/GenBank/DDBJ databases">
        <title>Comparative genomics of biotechnologically important yeasts.</title>
        <authorList>
            <consortium name="DOE Joint Genome Institute"/>
            <person name="Riley R."/>
            <person name="Haridas S."/>
            <person name="Wolfe K.H."/>
            <person name="Lopes M.R."/>
            <person name="Hittinger C.T."/>
            <person name="Goker M."/>
            <person name="Salamov A."/>
            <person name="Wisecaver J."/>
            <person name="Long T.M."/>
            <person name="Aerts A.L."/>
            <person name="Barry K."/>
            <person name="Choi C."/>
            <person name="Clum A."/>
            <person name="Coughlan A.Y."/>
            <person name="Deshpande S."/>
            <person name="Douglass A.P."/>
            <person name="Hanson S.J."/>
            <person name="Klenk H.-P."/>
            <person name="Labutti K."/>
            <person name="Lapidus A."/>
            <person name="Lindquist E."/>
            <person name="Lipzen A."/>
            <person name="Meier-Kolthoff J.P."/>
            <person name="Ohm R.A."/>
            <person name="Otillar R.P."/>
            <person name="Pangilinan J."/>
            <person name="Peng Y."/>
            <person name="Rokas A."/>
            <person name="Rosa C.A."/>
            <person name="Scheuner C."/>
            <person name="Sibirny A.A."/>
            <person name="Slot J.C."/>
            <person name="Stielow J.B."/>
            <person name="Sun H."/>
            <person name="Kurtzman C.P."/>
            <person name="Blackwell M."/>
            <person name="Jeffries T.W."/>
            <person name="Grigoriev I.V."/>
        </authorList>
    </citation>
    <scope>NUCLEOTIDE SEQUENCE [LARGE SCALE GENOMIC DNA]</scope>
    <source>
        <strain evidence="23">NRRL Y-17796</strain>
    </source>
</reference>
<dbReference type="GO" id="GO:0006897">
    <property type="term" value="P:endocytosis"/>
    <property type="evidence" value="ECO:0007669"/>
    <property type="project" value="UniProtKB-KW"/>
</dbReference>
<name>A0A1E4T9U1_9ASCO</name>
<evidence type="ECO:0000256" key="4">
    <source>
        <dbReference type="ARBA" id="ARBA00009909"/>
    </source>
</evidence>
<evidence type="ECO:0000256" key="9">
    <source>
        <dbReference type="ARBA" id="ARBA00022583"/>
    </source>
</evidence>
<dbReference type="PANTHER" id="PTHR11216">
    <property type="entry name" value="EH DOMAIN"/>
    <property type="match status" value="1"/>
</dbReference>
<dbReference type="InterPro" id="IPR011992">
    <property type="entry name" value="EF-hand-dom_pair"/>
</dbReference>
<gene>
    <name evidence="22" type="ORF">CANCADRAFT_124246</name>
</gene>
<evidence type="ECO:0000259" key="21">
    <source>
        <dbReference type="PROSITE" id="PS50222"/>
    </source>
</evidence>
<keyword evidence="11" id="KW-0967">Endosome</keyword>
<dbReference type="Proteomes" id="UP000095023">
    <property type="component" value="Unassembled WGS sequence"/>
</dbReference>
<dbReference type="InterPro" id="IPR002048">
    <property type="entry name" value="EF_hand_dom"/>
</dbReference>
<dbReference type="GO" id="GO:0005886">
    <property type="term" value="C:plasma membrane"/>
    <property type="evidence" value="ECO:0007669"/>
    <property type="project" value="UniProtKB-SubCell"/>
</dbReference>
<dbReference type="GO" id="GO:0003779">
    <property type="term" value="F:actin binding"/>
    <property type="evidence" value="ECO:0007669"/>
    <property type="project" value="UniProtKB-KW"/>
</dbReference>
<keyword evidence="13 18" id="KW-0175">Coiled coil</keyword>
<evidence type="ECO:0000256" key="11">
    <source>
        <dbReference type="ARBA" id="ARBA00022753"/>
    </source>
</evidence>
<keyword evidence="15" id="KW-0009">Actin-binding</keyword>
<sequence>MPQLEEWEIKKYWEIFSGLNPQNNVLTGQQAASVLKNSRLSDEELERIWDLADVDNDGNLDFEEFCVAMRLIFDRINGVSAVLPSQLPDWLVPSSKAHLVTAQSAIAHPPPSGPTYDDDTDDDGVPLRDDFDWYMSPEDKKNYEAIYTADSDRRGIVSFDAFSELYSTLDLPDTDVLSAWNLVNPKSDEGIGKDQALVFLHILNKRTQGFRVPRTIPASLRASFQTNQISYSLDDNAPPQRRSQEPTTSKRTFGESYLSRLGVRTKSVSDIKGTDFSATKGTDWEEVRLKRELENLEAQIQAATEARERRKREIAKSNAPLVKRELQQLHDYKREVLRKLESGDLNSGKSDSSLDSIREDIDLIKSQIGMLEEFAEQRKKVLSDIKADIEYERRN</sequence>
<dbReference type="InterPro" id="IPR025604">
    <property type="entry name" value="End3"/>
</dbReference>
<organism evidence="22 23">
    <name type="scientific">Tortispora caseinolytica NRRL Y-17796</name>
    <dbReference type="NCBI Taxonomy" id="767744"/>
    <lineage>
        <taxon>Eukaryota</taxon>
        <taxon>Fungi</taxon>
        <taxon>Dikarya</taxon>
        <taxon>Ascomycota</taxon>
        <taxon>Saccharomycotina</taxon>
        <taxon>Trigonopsidomycetes</taxon>
        <taxon>Trigonopsidales</taxon>
        <taxon>Trigonopsidaceae</taxon>
        <taxon>Tortispora</taxon>
    </lineage>
</organism>
<dbReference type="GO" id="GO:0016197">
    <property type="term" value="P:endosomal transport"/>
    <property type="evidence" value="ECO:0007669"/>
    <property type="project" value="TreeGrafter"/>
</dbReference>
<dbReference type="Pfam" id="PF12763">
    <property type="entry name" value="EH"/>
    <property type="match status" value="1"/>
</dbReference>
<evidence type="ECO:0000256" key="2">
    <source>
        <dbReference type="ARBA" id="ARBA00004134"/>
    </source>
</evidence>
<protein>
    <recommendedName>
        <fullName evidence="6">Actin cytoskeleton-regulatory complex protein END3</fullName>
    </recommendedName>
    <alternativeName>
        <fullName evidence="5">Actin cytoskeleton-regulatory complex protein end3</fullName>
    </alternativeName>
    <alternativeName>
        <fullName evidence="17">Endocytosis protein 3</fullName>
    </alternativeName>
</protein>
<dbReference type="AlphaFoldDB" id="A0A1E4T9U1"/>
<evidence type="ECO:0000256" key="15">
    <source>
        <dbReference type="ARBA" id="ARBA00023203"/>
    </source>
</evidence>
<accession>A0A1E4T9U1</accession>
<evidence type="ECO:0000256" key="16">
    <source>
        <dbReference type="ARBA" id="ARBA00023212"/>
    </source>
</evidence>
<comment type="similarity">
    <text evidence="4">Belongs to the END3 family.</text>
</comment>
<feature type="domain" description="EF-hand" evidence="21">
    <location>
        <begin position="40"/>
        <end position="75"/>
    </location>
</feature>
<dbReference type="EMBL" id="KV453843">
    <property type="protein sequence ID" value="ODV88526.1"/>
    <property type="molecule type" value="Genomic_DNA"/>
</dbReference>
<dbReference type="GO" id="GO:0010008">
    <property type="term" value="C:endosome membrane"/>
    <property type="evidence" value="ECO:0007669"/>
    <property type="project" value="UniProtKB-SubCell"/>
</dbReference>
<evidence type="ECO:0000256" key="1">
    <source>
        <dbReference type="ARBA" id="ARBA00004125"/>
    </source>
</evidence>
<keyword evidence="8" id="KW-0963">Cytoplasm</keyword>
<dbReference type="PROSITE" id="PS00018">
    <property type="entry name" value="EF_HAND_1"/>
    <property type="match status" value="1"/>
</dbReference>
<dbReference type="OrthoDB" id="1716625at2759"/>
<keyword evidence="14" id="KW-0472">Membrane</keyword>
<evidence type="ECO:0000256" key="10">
    <source>
        <dbReference type="ARBA" id="ARBA00022737"/>
    </source>
</evidence>
<evidence type="ECO:0000313" key="23">
    <source>
        <dbReference type="Proteomes" id="UP000095023"/>
    </source>
</evidence>
<evidence type="ECO:0000256" key="13">
    <source>
        <dbReference type="ARBA" id="ARBA00023054"/>
    </source>
</evidence>
<keyword evidence="12" id="KW-0106">Calcium</keyword>
<evidence type="ECO:0000256" key="3">
    <source>
        <dbReference type="ARBA" id="ARBA00004413"/>
    </source>
</evidence>
<evidence type="ECO:0000259" key="20">
    <source>
        <dbReference type="PROSITE" id="PS50031"/>
    </source>
</evidence>
<evidence type="ECO:0000256" key="18">
    <source>
        <dbReference type="SAM" id="Coils"/>
    </source>
</evidence>
<comment type="subcellular location">
    <subcellularLocation>
        <location evidence="3">Cell membrane</location>
        <topology evidence="3">Peripheral membrane protein</topology>
        <orientation evidence="3">Cytoplasmic side</orientation>
    </subcellularLocation>
    <subcellularLocation>
        <location evidence="2">Cytoplasm</location>
        <location evidence="2">Cytoskeleton</location>
        <location evidence="2">Actin patch</location>
    </subcellularLocation>
    <subcellularLocation>
        <location evidence="1">Endosome membrane</location>
        <topology evidence="1">Peripheral membrane protein</topology>
        <orientation evidence="1">Cytoplasmic side</orientation>
    </subcellularLocation>
</comment>
<evidence type="ECO:0000256" key="14">
    <source>
        <dbReference type="ARBA" id="ARBA00023136"/>
    </source>
</evidence>
<evidence type="ECO:0000313" key="22">
    <source>
        <dbReference type="EMBL" id="ODV88526.1"/>
    </source>
</evidence>
<keyword evidence="7" id="KW-1003">Cell membrane</keyword>
<proteinExistence type="inferred from homology"/>
<dbReference type="PANTHER" id="PTHR11216:SF174">
    <property type="entry name" value="GH06923P"/>
    <property type="match status" value="1"/>
</dbReference>
<dbReference type="CDD" id="cd00052">
    <property type="entry name" value="EH"/>
    <property type="match status" value="1"/>
</dbReference>
<keyword evidence="23" id="KW-1185">Reference proteome</keyword>
<dbReference type="Gene3D" id="1.10.238.10">
    <property type="entry name" value="EF-hand"/>
    <property type="match status" value="2"/>
</dbReference>
<dbReference type="SMART" id="SM00054">
    <property type="entry name" value="EFh"/>
    <property type="match status" value="2"/>
</dbReference>
<dbReference type="InterPro" id="IPR000261">
    <property type="entry name" value="EH_dom"/>
</dbReference>
<dbReference type="InterPro" id="IPR018247">
    <property type="entry name" value="EF_Hand_1_Ca_BS"/>
</dbReference>
<evidence type="ECO:0000256" key="7">
    <source>
        <dbReference type="ARBA" id="ARBA00022475"/>
    </source>
</evidence>